<dbReference type="SUPFAM" id="SSF55874">
    <property type="entry name" value="ATPase domain of HSP90 chaperone/DNA topoisomerase II/histidine kinase"/>
    <property type="match status" value="1"/>
</dbReference>
<keyword evidence="7" id="KW-0812">Transmembrane</keyword>
<dbReference type="SMART" id="SM00388">
    <property type="entry name" value="HisKA"/>
    <property type="match status" value="1"/>
</dbReference>
<feature type="transmembrane region" description="Helical" evidence="7">
    <location>
        <begin position="279"/>
        <end position="296"/>
    </location>
</feature>
<dbReference type="SMART" id="SM00387">
    <property type="entry name" value="HATPase_c"/>
    <property type="match status" value="1"/>
</dbReference>
<dbReference type="EC" id="2.7.13.3" evidence="2"/>
<evidence type="ECO:0000256" key="4">
    <source>
        <dbReference type="ARBA" id="ARBA00022679"/>
    </source>
</evidence>
<dbReference type="InterPro" id="IPR005467">
    <property type="entry name" value="His_kinase_dom"/>
</dbReference>
<feature type="domain" description="Histidine kinase" evidence="8">
    <location>
        <begin position="327"/>
        <end position="541"/>
    </location>
</feature>
<evidence type="ECO:0000256" key="2">
    <source>
        <dbReference type="ARBA" id="ARBA00012438"/>
    </source>
</evidence>
<dbReference type="PRINTS" id="PR00344">
    <property type="entry name" value="BCTRLSENSOR"/>
</dbReference>
<dbReference type="Gene3D" id="3.40.50.2300">
    <property type="match status" value="1"/>
</dbReference>
<dbReference type="Gene3D" id="3.30.565.10">
    <property type="entry name" value="Histidine kinase-like ATPase, C-terminal domain"/>
    <property type="match status" value="1"/>
</dbReference>
<dbReference type="PROSITE" id="PS50110">
    <property type="entry name" value="RESPONSE_REGULATORY"/>
    <property type="match status" value="1"/>
</dbReference>
<evidence type="ECO:0000256" key="5">
    <source>
        <dbReference type="ARBA" id="ARBA00022777"/>
    </source>
</evidence>
<dbReference type="InterPro" id="IPR036097">
    <property type="entry name" value="HisK_dim/P_sf"/>
</dbReference>
<dbReference type="SUPFAM" id="SSF52172">
    <property type="entry name" value="CheY-like"/>
    <property type="match status" value="1"/>
</dbReference>
<comment type="catalytic activity">
    <reaction evidence="1">
        <text>ATP + protein L-histidine = ADP + protein N-phospho-L-histidine.</text>
        <dbReference type="EC" id="2.7.13.3"/>
    </reaction>
</comment>
<comment type="caution">
    <text evidence="10">The sequence shown here is derived from an EMBL/GenBank/DDBJ whole genome shotgun (WGS) entry which is preliminary data.</text>
</comment>
<dbReference type="InterPro" id="IPR003594">
    <property type="entry name" value="HATPase_dom"/>
</dbReference>
<name>A0ABQ3HVS2_9SPHI</name>
<dbReference type="SMART" id="SM00448">
    <property type="entry name" value="REC"/>
    <property type="match status" value="1"/>
</dbReference>
<evidence type="ECO:0000256" key="3">
    <source>
        <dbReference type="ARBA" id="ARBA00022553"/>
    </source>
</evidence>
<keyword evidence="7" id="KW-1133">Transmembrane helix</keyword>
<dbReference type="Proteomes" id="UP000620550">
    <property type="component" value="Unassembled WGS sequence"/>
</dbReference>
<dbReference type="Pfam" id="PF02518">
    <property type="entry name" value="HATPase_c"/>
    <property type="match status" value="1"/>
</dbReference>
<organism evidence="10 11">
    <name type="scientific">Sphingobacterium griseoflavum</name>
    <dbReference type="NCBI Taxonomy" id="1474952"/>
    <lineage>
        <taxon>Bacteria</taxon>
        <taxon>Pseudomonadati</taxon>
        <taxon>Bacteroidota</taxon>
        <taxon>Sphingobacteriia</taxon>
        <taxon>Sphingobacteriales</taxon>
        <taxon>Sphingobacteriaceae</taxon>
        <taxon>Sphingobacterium</taxon>
    </lineage>
</organism>
<dbReference type="Pfam" id="PF00512">
    <property type="entry name" value="HisKA"/>
    <property type="match status" value="1"/>
</dbReference>
<reference evidence="11" key="1">
    <citation type="journal article" date="2019" name="Int. J. Syst. Evol. Microbiol.">
        <title>The Global Catalogue of Microorganisms (GCM) 10K type strain sequencing project: providing services to taxonomists for standard genome sequencing and annotation.</title>
        <authorList>
            <consortium name="The Broad Institute Genomics Platform"/>
            <consortium name="The Broad Institute Genome Sequencing Center for Infectious Disease"/>
            <person name="Wu L."/>
            <person name="Ma J."/>
        </authorList>
    </citation>
    <scope>NUCLEOTIDE SEQUENCE [LARGE SCALE GENOMIC DNA]</scope>
    <source>
        <strain evidence="11">CGMCC 1.12966</strain>
    </source>
</reference>
<evidence type="ECO:0000256" key="6">
    <source>
        <dbReference type="PROSITE-ProRule" id="PRU00169"/>
    </source>
</evidence>
<sequence>MLFVQQYVAFRKLNKRLLESSNAVHSPSTSVYRLLSSYTEAENLFRLYTINFDKDTYRAYNNSLEEIGKHIDSLSQFPDVYHGMLNKIPLIGEKKYMEHSFSVLRKTIRDLVMLSRDSLLALQNDEQWHIPLAKHSSTDSIVSRILTDTAMQELVTDTILAKKQNLFTRIFKAKADMVISNTMTQHLNSSHIDAIYRHIKHSNDQQQQLYVRKSVQLKNKFKAMLQQEREIVQSNYQLLTNLRNGIHDLEEQELTKNRTQQRNDMVAYQNSTNRFEKQITASLLLMFFMIALILFYQSNAARYERRLREEKAYAAHVAEEKTSILANISHEVRTPVSSLLGIIDMLKRNNNAQVLQQDDLDSAIQEIKLVNSQINDILNLSKLEVGKLDVQYEYFSPLQILTETLNLHRHQAQKKGLQLKKQIAFDEGLEIYSSAVRLKQITSNLLSNAIKYTAKGRVLLTAETKKHKLLVTVSDTGIGIPKEEQEHVFRKYYMGDASKIGGFGLGLYISSLLAKQLGGRISLESQPAAGSSFSLSVPIEKLRLADGCSKPYDFPRIPPGITLVFIDDSRINLMYLSNFAKEIAAQAFFFQNPEKALTFIDENKVDIVVTDLRMPELDGWDVLHHIKKRKKNVKVFLSTGDMIDSEERPRGGHTFDGILKKPLNGREFISKIAESMRAGH</sequence>
<dbReference type="InterPro" id="IPR003661">
    <property type="entry name" value="HisK_dim/P_dom"/>
</dbReference>
<dbReference type="SUPFAM" id="SSF47384">
    <property type="entry name" value="Homodimeric domain of signal transducing histidine kinase"/>
    <property type="match status" value="1"/>
</dbReference>
<dbReference type="EMBL" id="BNAF01000008">
    <property type="protein sequence ID" value="GHE39512.1"/>
    <property type="molecule type" value="Genomic_DNA"/>
</dbReference>
<dbReference type="Pfam" id="PF00072">
    <property type="entry name" value="Response_reg"/>
    <property type="match status" value="1"/>
</dbReference>
<gene>
    <name evidence="10" type="ORF">GCM10017764_23440</name>
</gene>
<keyword evidence="11" id="KW-1185">Reference proteome</keyword>
<dbReference type="PROSITE" id="PS50109">
    <property type="entry name" value="HIS_KIN"/>
    <property type="match status" value="1"/>
</dbReference>
<keyword evidence="3 6" id="KW-0597">Phosphoprotein</keyword>
<evidence type="ECO:0000313" key="11">
    <source>
        <dbReference type="Proteomes" id="UP000620550"/>
    </source>
</evidence>
<evidence type="ECO:0000313" key="10">
    <source>
        <dbReference type="EMBL" id="GHE39512.1"/>
    </source>
</evidence>
<evidence type="ECO:0000259" key="8">
    <source>
        <dbReference type="PROSITE" id="PS50109"/>
    </source>
</evidence>
<dbReference type="CDD" id="cd00082">
    <property type="entry name" value="HisKA"/>
    <property type="match status" value="1"/>
</dbReference>
<feature type="modified residue" description="4-aspartylphosphate" evidence="6">
    <location>
        <position position="611"/>
    </location>
</feature>
<keyword evidence="5" id="KW-0418">Kinase</keyword>
<keyword evidence="7" id="KW-0472">Membrane</keyword>
<proteinExistence type="predicted"/>
<evidence type="ECO:0000256" key="7">
    <source>
        <dbReference type="SAM" id="Phobius"/>
    </source>
</evidence>
<dbReference type="InterPro" id="IPR001789">
    <property type="entry name" value="Sig_transdc_resp-reg_receiver"/>
</dbReference>
<dbReference type="InterPro" id="IPR011006">
    <property type="entry name" value="CheY-like_superfamily"/>
</dbReference>
<evidence type="ECO:0000256" key="1">
    <source>
        <dbReference type="ARBA" id="ARBA00000085"/>
    </source>
</evidence>
<protein>
    <recommendedName>
        <fullName evidence="2">histidine kinase</fullName>
        <ecNumber evidence="2">2.7.13.3</ecNumber>
    </recommendedName>
</protein>
<feature type="domain" description="Response regulatory" evidence="9">
    <location>
        <begin position="562"/>
        <end position="676"/>
    </location>
</feature>
<keyword evidence="4" id="KW-0808">Transferase</keyword>
<dbReference type="InterPro" id="IPR036890">
    <property type="entry name" value="HATPase_C_sf"/>
</dbReference>
<dbReference type="PANTHER" id="PTHR43047:SF70">
    <property type="entry name" value="SENSOR HISTIDINE KINASE YVCQ"/>
    <property type="match status" value="1"/>
</dbReference>
<dbReference type="CDD" id="cd00156">
    <property type="entry name" value="REC"/>
    <property type="match status" value="1"/>
</dbReference>
<dbReference type="Gene3D" id="1.10.287.130">
    <property type="match status" value="1"/>
</dbReference>
<accession>A0ABQ3HVS2</accession>
<dbReference type="InterPro" id="IPR004358">
    <property type="entry name" value="Sig_transdc_His_kin-like_C"/>
</dbReference>
<dbReference type="PANTHER" id="PTHR43047">
    <property type="entry name" value="TWO-COMPONENT HISTIDINE PROTEIN KINASE"/>
    <property type="match status" value="1"/>
</dbReference>
<evidence type="ECO:0000259" key="9">
    <source>
        <dbReference type="PROSITE" id="PS50110"/>
    </source>
</evidence>